<proteinExistence type="predicted"/>
<protein>
    <submittedName>
        <fullName evidence="2">Uncharacterized protein</fullName>
    </submittedName>
</protein>
<gene>
    <name evidence="2" type="ORF">T07_13289</name>
</gene>
<accession>A0A0V0RIR2</accession>
<keyword evidence="1" id="KW-0472">Membrane</keyword>
<dbReference type="AlphaFoldDB" id="A0A0V0RIR2"/>
<keyword evidence="1" id="KW-1133">Transmembrane helix</keyword>
<keyword evidence="3" id="KW-1185">Reference proteome</keyword>
<sequence length="121" mass="14061">MFLYHYAITEQKRIYITKGKIILLYLLELDLLFMVMHTLHISLTNLQISFTACMYISYSIIIYLHECTSRCTKNQVQIAYSSATTKSILIAETIDSVEAISINLMEFAHNQKEMDIGHLIY</sequence>
<reference evidence="2 3" key="1">
    <citation type="submission" date="2015-01" db="EMBL/GenBank/DDBJ databases">
        <title>Evolution of Trichinella species and genotypes.</title>
        <authorList>
            <person name="Korhonen P.K."/>
            <person name="Edoardo P."/>
            <person name="Giuseppe L.R."/>
            <person name="Gasser R.B."/>
        </authorList>
    </citation>
    <scope>NUCLEOTIDE SEQUENCE [LARGE SCALE GENOMIC DNA]</scope>
    <source>
        <strain evidence="2">ISS37</strain>
    </source>
</reference>
<evidence type="ECO:0000313" key="2">
    <source>
        <dbReference type="EMBL" id="KRX14371.1"/>
    </source>
</evidence>
<dbReference type="Proteomes" id="UP000054630">
    <property type="component" value="Unassembled WGS sequence"/>
</dbReference>
<evidence type="ECO:0000256" key="1">
    <source>
        <dbReference type="SAM" id="Phobius"/>
    </source>
</evidence>
<feature type="transmembrane region" description="Helical" evidence="1">
    <location>
        <begin position="46"/>
        <end position="64"/>
    </location>
</feature>
<keyword evidence="1" id="KW-0812">Transmembrane</keyword>
<feature type="transmembrane region" description="Helical" evidence="1">
    <location>
        <begin position="21"/>
        <end position="40"/>
    </location>
</feature>
<dbReference type="EMBL" id="JYDL01000162">
    <property type="protein sequence ID" value="KRX14371.1"/>
    <property type="molecule type" value="Genomic_DNA"/>
</dbReference>
<name>A0A0V0RIR2_9BILA</name>
<comment type="caution">
    <text evidence="2">The sequence shown here is derived from an EMBL/GenBank/DDBJ whole genome shotgun (WGS) entry which is preliminary data.</text>
</comment>
<organism evidence="2 3">
    <name type="scientific">Trichinella nelsoni</name>
    <dbReference type="NCBI Taxonomy" id="6336"/>
    <lineage>
        <taxon>Eukaryota</taxon>
        <taxon>Metazoa</taxon>
        <taxon>Ecdysozoa</taxon>
        <taxon>Nematoda</taxon>
        <taxon>Enoplea</taxon>
        <taxon>Dorylaimia</taxon>
        <taxon>Trichinellida</taxon>
        <taxon>Trichinellidae</taxon>
        <taxon>Trichinella</taxon>
    </lineage>
</organism>
<evidence type="ECO:0000313" key="3">
    <source>
        <dbReference type="Proteomes" id="UP000054630"/>
    </source>
</evidence>